<comment type="caution">
    <text evidence="1">The sequence shown here is derived from an EMBL/GenBank/DDBJ whole genome shotgun (WGS) entry which is preliminary data.</text>
</comment>
<reference evidence="1 2" key="1">
    <citation type="submission" date="2020-08" db="EMBL/GenBank/DDBJ databases">
        <title>Genomic Encyclopedia of Type Strains, Phase IV (KMG-IV): sequencing the most valuable type-strain genomes for metagenomic binning, comparative biology and taxonomic classification.</title>
        <authorList>
            <person name="Goeker M."/>
        </authorList>
    </citation>
    <scope>NUCLEOTIDE SEQUENCE [LARGE SCALE GENOMIC DNA]</scope>
    <source>
        <strain evidence="1 2">DSM 101806</strain>
    </source>
</reference>
<dbReference type="Proteomes" id="UP000557392">
    <property type="component" value="Unassembled WGS sequence"/>
</dbReference>
<dbReference type="AlphaFoldDB" id="A0A7W6JT76"/>
<protein>
    <submittedName>
        <fullName evidence="1">Uncharacterized protein</fullName>
    </submittedName>
</protein>
<evidence type="ECO:0000313" key="2">
    <source>
        <dbReference type="Proteomes" id="UP000557392"/>
    </source>
</evidence>
<accession>A0A7W6JT76</accession>
<name>A0A7W6JT76_9SPHN</name>
<dbReference type="RefSeq" id="WP_183996093.1">
    <property type="nucleotide sequence ID" value="NZ_JACIEH010000001.1"/>
</dbReference>
<gene>
    <name evidence="1" type="ORF">GGR46_001533</name>
</gene>
<keyword evidence="2" id="KW-1185">Reference proteome</keyword>
<sequence length="434" mass="48877">MITDMPTADAFSTAGMNQLYLAWQIAMQVVHDHEQITDYSEVDGEEAEAAAAEYWRKSQPALANAFGLTQQAMEMALKGRIVAVSPYLLISRDPKDWPKGIDTQPVPFSEFRTLDAADLIKVHNSVLAPPFDQAFRDFWDGARRDRNTIMHSVALKSFDPATLVRTILTAAETLFADMRWPQRLLEMELDGASAAYGLDESSQNAVMRQIDTAIRHLEPAESRRFFRFDTKRRAYVCPVCYYRANRDWQDNWPALAQFPEKTPGSTSLHCVVCEETTEVERTSCTNGVCPADVLHDGMCLTCMASQDDPRLLAADPMEHETDAVRYHFDFSRNWQGESSYRTSDQRSFPMDDAAIAYGRSALCAAHLGGWDAVTIKLDNPLGGLLSPFEQRDRLLGTWVREAGELVWKPDFEPDFYGIRASLDGADRNESPTPH</sequence>
<organism evidence="1 2">
    <name type="scientific">Sphingomonas kyeonggiensis</name>
    <dbReference type="NCBI Taxonomy" id="1268553"/>
    <lineage>
        <taxon>Bacteria</taxon>
        <taxon>Pseudomonadati</taxon>
        <taxon>Pseudomonadota</taxon>
        <taxon>Alphaproteobacteria</taxon>
        <taxon>Sphingomonadales</taxon>
        <taxon>Sphingomonadaceae</taxon>
        <taxon>Sphingomonas</taxon>
    </lineage>
</organism>
<dbReference type="EMBL" id="JACIEH010000001">
    <property type="protein sequence ID" value="MBB4098000.1"/>
    <property type="molecule type" value="Genomic_DNA"/>
</dbReference>
<evidence type="ECO:0000313" key="1">
    <source>
        <dbReference type="EMBL" id="MBB4098000.1"/>
    </source>
</evidence>
<proteinExistence type="predicted"/>